<dbReference type="RefSeq" id="WP_018577785.1">
    <property type="nucleotide sequence ID" value="NZ_KB892411.1"/>
</dbReference>
<evidence type="ECO:0000313" key="3">
    <source>
        <dbReference type="Proteomes" id="UP000054600"/>
    </source>
</evidence>
<accession>A0A0W0Z5F1</accession>
<sequence>MGLAISTQRADDNRPVRLNREAFFATGATVDHGDHLHEFAIAGEQAIVRNLQRQDAGETVTASEQTMSLDDAFALYTLLSSADNLDPNMAKLALIMALAAALAEEEAELSAESSDTEELAAQGSDADEPTEDEEESTTPSPTM</sequence>
<proteinExistence type="predicted"/>
<feature type="compositionally biased region" description="Acidic residues" evidence="1">
    <location>
        <begin position="107"/>
        <end position="118"/>
    </location>
</feature>
<dbReference type="AlphaFoldDB" id="A0A0W0Z5F1"/>
<evidence type="ECO:0000313" key="2">
    <source>
        <dbReference type="EMBL" id="KTD64158.1"/>
    </source>
</evidence>
<dbReference type="STRING" id="1122169.Lsha_0589"/>
<keyword evidence="3" id="KW-1185">Reference proteome</keyword>
<dbReference type="EMBL" id="LNYW01000019">
    <property type="protein sequence ID" value="KTD64158.1"/>
    <property type="molecule type" value="Genomic_DNA"/>
</dbReference>
<evidence type="ECO:0000256" key="1">
    <source>
        <dbReference type="SAM" id="MobiDB-lite"/>
    </source>
</evidence>
<gene>
    <name evidence="2" type="ORF">Lsha_0589</name>
</gene>
<feature type="compositionally biased region" description="Acidic residues" evidence="1">
    <location>
        <begin position="125"/>
        <end position="136"/>
    </location>
</feature>
<dbReference type="Proteomes" id="UP000054600">
    <property type="component" value="Unassembled WGS sequence"/>
</dbReference>
<protein>
    <submittedName>
        <fullName evidence="2">Uncharacterized protein</fullName>
    </submittedName>
</protein>
<reference evidence="2 3" key="1">
    <citation type="submission" date="2015-11" db="EMBL/GenBank/DDBJ databases">
        <title>Genomic analysis of 38 Legionella species identifies large and diverse effector repertoires.</title>
        <authorList>
            <person name="Burstein D."/>
            <person name="Amaro F."/>
            <person name="Zusman T."/>
            <person name="Lifshitz Z."/>
            <person name="Cohen O."/>
            <person name="Gilbert J.A."/>
            <person name="Pupko T."/>
            <person name="Shuman H.A."/>
            <person name="Segal G."/>
        </authorList>
    </citation>
    <scope>NUCLEOTIDE SEQUENCE [LARGE SCALE GENOMIC DNA]</scope>
    <source>
        <strain evidence="2 3">ATCC 49655</strain>
    </source>
</reference>
<dbReference type="PATRIC" id="fig|1122169.6.peg.679"/>
<organism evidence="2 3">
    <name type="scientific">Legionella shakespearei DSM 23087</name>
    <dbReference type="NCBI Taxonomy" id="1122169"/>
    <lineage>
        <taxon>Bacteria</taxon>
        <taxon>Pseudomonadati</taxon>
        <taxon>Pseudomonadota</taxon>
        <taxon>Gammaproteobacteria</taxon>
        <taxon>Legionellales</taxon>
        <taxon>Legionellaceae</taxon>
        <taxon>Legionella</taxon>
    </lineage>
</organism>
<dbReference type="OrthoDB" id="5656847at2"/>
<comment type="caution">
    <text evidence="2">The sequence shown here is derived from an EMBL/GenBank/DDBJ whole genome shotgun (WGS) entry which is preliminary data.</text>
</comment>
<name>A0A0W0Z5F1_9GAMM</name>
<feature type="region of interest" description="Disordered" evidence="1">
    <location>
        <begin position="107"/>
        <end position="143"/>
    </location>
</feature>